<keyword evidence="2" id="KW-1185">Reference proteome</keyword>
<reference evidence="1 2" key="1">
    <citation type="journal article" date="2013" name="Curr. Biol.">
        <title>The Genome of the Foraminiferan Reticulomyxa filosa.</title>
        <authorList>
            <person name="Glockner G."/>
            <person name="Hulsmann N."/>
            <person name="Schleicher M."/>
            <person name="Noegel A.A."/>
            <person name="Eichinger L."/>
            <person name="Gallinger C."/>
            <person name="Pawlowski J."/>
            <person name="Sierra R."/>
            <person name="Euteneuer U."/>
            <person name="Pillet L."/>
            <person name="Moustafa A."/>
            <person name="Platzer M."/>
            <person name="Groth M."/>
            <person name="Szafranski K."/>
            <person name="Schliwa M."/>
        </authorList>
    </citation>
    <scope>NUCLEOTIDE SEQUENCE [LARGE SCALE GENOMIC DNA]</scope>
</reference>
<evidence type="ECO:0000313" key="1">
    <source>
        <dbReference type="EMBL" id="ETO36248.1"/>
    </source>
</evidence>
<proteinExistence type="predicted"/>
<comment type="caution">
    <text evidence="1">The sequence shown here is derived from an EMBL/GenBank/DDBJ whole genome shotgun (WGS) entry which is preliminary data.</text>
</comment>
<protein>
    <submittedName>
        <fullName evidence="1">Uncharacterized protein</fullName>
    </submittedName>
</protein>
<sequence length="217" mass="26202">RYLHLSKKTNENSQHLNTFDRNCNCILDFTVYNGLHIINTLSFDRTFMKNNETLSIDITLCLYIFQLINHLQITFNIKTTWSSLRIERQKIETWNLRSSKWIDIEKDYNVSNSWCNAYDTVIFQFPTLELYWYTRFGMNKDGEWNRQAHETIFTQPRFLFKIKQSQTLLPHSNLKNLVARYGNMKELSKFIWKEDLNILTIFLKQLHILLTYFGPFF</sequence>
<dbReference type="AlphaFoldDB" id="X6PDR6"/>
<name>X6PDR6_RETFI</name>
<dbReference type="EMBL" id="ASPP01000852">
    <property type="protein sequence ID" value="ETO36248.1"/>
    <property type="molecule type" value="Genomic_DNA"/>
</dbReference>
<accession>X6PDR6</accession>
<evidence type="ECO:0000313" key="2">
    <source>
        <dbReference type="Proteomes" id="UP000023152"/>
    </source>
</evidence>
<dbReference type="Proteomes" id="UP000023152">
    <property type="component" value="Unassembled WGS sequence"/>
</dbReference>
<gene>
    <name evidence="1" type="ORF">RFI_00814</name>
</gene>
<feature type="non-terminal residue" evidence="1">
    <location>
        <position position="1"/>
    </location>
</feature>
<organism evidence="1 2">
    <name type="scientific">Reticulomyxa filosa</name>
    <dbReference type="NCBI Taxonomy" id="46433"/>
    <lineage>
        <taxon>Eukaryota</taxon>
        <taxon>Sar</taxon>
        <taxon>Rhizaria</taxon>
        <taxon>Retaria</taxon>
        <taxon>Foraminifera</taxon>
        <taxon>Monothalamids</taxon>
        <taxon>Reticulomyxidae</taxon>
        <taxon>Reticulomyxa</taxon>
    </lineage>
</organism>